<organism evidence="3 4">
    <name type="scientific">Marinobacterium mangrovicola</name>
    <dbReference type="NCBI Taxonomy" id="1476959"/>
    <lineage>
        <taxon>Bacteria</taxon>
        <taxon>Pseudomonadati</taxon>
        <taxon>Pseudomonadota</taxon>
        <taxon>Gammaproteobacteria</taxon>
        <taxon>Oceanospirillales</taxon>
        <taxon>Oceanospirillaceae</taxon>
        <taxon>Marinobacterium</taxon>
    </lineage>
</organism>
<evidence type="ECO:0000256" key="2">
    <source>
        <dbReference type="SAM" id="SignalP"/>
    </source>
</evidence>
<dbReference type="RefSeq" id="WP_132292204.1">
    <property type="nucleotide sequence ID" value="NZ_SMFU01000008.1"/>
</dbReference>
<accession>A0A4R1GKM4</accession>
<gene>
    <name evidence="3" type="ORF">CLV83_2364</name>
</gene>
<reference evidence="3 4" key="1">
    <citation type="submission" date="2019-03" db="EMBL/GenBank/DDBJ databases">
        <title>Genomic Encyclopedia of Archaeal and Bacterial Type Strains, Phase II (KMG-II): from individual species to whole genera.</title>
        <authorList>
            <person name="Goeker M."/>
        </authorList>
    </citation>
    <scope>NUCLEOTIDE SEQUENCE [LARGE SCALE GENOMIC DNA]</scope>
    <source>
        <strain evidence="3 4">DSM 27697</strain>
    </source>
</reference>
<dbReference type="OrthoDB" id="9854413at2"/>
<name>A0A4R1GKM4_9GAMM</name>
<evidence type="ECO:0000256" key="1">
    <source>
        <dbReference type="SAM" id="Coils"/>
    </source>
</evidence>
<feature type="signal peptide" evidence="2">
    <location>
        <begin position="1"/>
        <end position="22"/>
    </location>
</feature>
<evidence type="ECO:0000313" key="3">
    <source>
        <dbReference type="EMBL" id="TCK07495.1"/>
    </source>
</evidence>
<dbReference type="PROSITE" id="PS51257">
    <property type="entry name" value="PROKAR_LIPOPROTEIN"/>
    <property type="match status" value="1"/>
</dbReference>
<dbReference type="EMBL" id="SMFU01000008">
    <property type="protein sequence ID" value="TCK07495.1"/>
    <property type="molecule type" value="Genomic_DNA"/>
</dbReference>
<feature type="chain" id="PRO_5020525660" evidence="2">
    <location>
        <begin position="23"/>
        <end position="172"/>
    </location>
</feature>
<proteinExistence type="predicted"/>
<sequence length="172" mass="19458">MDRRITALAVLAITLLAGCASKDQSNPEPARQHAIPANPMLGEMLDCLASQEQLSLNQRQQLLTSRFDGSRSQPAAEQFHHACLLGHTQATNDELRQAQQILGTLTRNPEFATDERQALLAIYQRKLELMLALRQQVQETREYRDKIEQLKGLEEELEIEVPMTTDLSEVRP</sequence>
<dbReference type="AlphaFoldDB" id="A0A4R1GKM4"/>
<keyword evidence="4" id="KW-1185">Reference proteome</keyword>
<keyword evidence="2" id="KW-0732">Signal</keyword>
<feature type="coiled-coil region" evidence="1">
    <location>
        <begin position="133"/>
        <end position="160"/>
    </location>
</feature>
<keyword evidence="1" id="KW-0175">Coiled coil</keyword>
<dbReference type="Proteomes" id="UP000294546">
    <property type="component" value="Unassembled WGS sequence"/>
</dbReference>
<evidence type="ECO:0000313" key="4">
    <source>
        <dbReference type="Proteomes" id="UP000294546"/>
    </source>
</evidence>
<comment type="caution">
    <text evidence="3">The sequence shown here is derived from an EMBL/GenBank/DDBJ whole genome shotgun (WGS) entry which is preliminary data.</text>
</comment>
<protein>
    <submittedName>
        <fullName evidence="3">Uncharacterized protein</fullName>
    </submittedName>
</protein>